<evidence type="ECO:0000256" key="2">
    <source>
        <dbReference type="ARBA" id="ARBA00034247"/>
    </source>
</evidence>
<dbReference type="InterPro" id="IPR043128">
    <property type="entry name" value="Rev_trsase/Diguanyl_cyclase"/>
</dbReference>
<comment type="caution">
    <text evidence="4">The sequence shown here is derived from an EMBL/GenBank/DDBJ whole genome shotgun (WGS) entry which is preliminary data.</text>
</comment>
<dbReference type="NCBIfam" id="TIGR00254">
    <property type="entry name" value="GGDEF"/>
    <property type="match status" value="1"/>
</dbReference>
<dbReference type="InterPro" id="IPR013656">
    <property type="entry name" value="PAS_4"/>
</dbReference>
<dbReference type="SMART" id="SM00267">
    <property type="entry name" value="GGDEF"/>
    <property type="match status" value="1"/>
</dbReference>
<evidence type="ECO:0000256" key="1">
    <source>
        <dbReference type="ARBA" id="ARBA00012528"/>
    </source>
</evidence>
<dbReference type="Proteomes" id="UP001169069">
    <property type="component" value="Unassembled WGS sequence"/>
</dbReference>
<dbReference type="CDD" id="cd01949">
    <property type="entry name" value="GGDEF"/>
    <property type="match status" value="1"/>
</dbReference>
<reference evidence="4" key="1">
    <citation type="submission" date="2023-01" db="EMBL/GenBank/DDBJ databases">
        <title>Sulfurovum sp. zt1-1 genome assembly.</title>
        <authorList>
            <person name="Wang J."/>
        </authorList>
    </citation>
    <scope>NUCLEOTIDE SEQUENCE</scope>
    <source>
        <strain evidence="4">Zt1-1</strain>
    </source>
</reference>
<evidence type="ECO:0000313" key="5">
    <source>
        <dbReference type="Proteomes" id="UP001169069"/>
    </source>
</evidence>
<organism evidence="4 5">
    <name type="scientific">Sulfurovum zhangzhouensis</name>
    <dbReference type="NCBI Taxonomy" id="3019067"/>
    <lineage>
        <taxon>Bacteria</taxon>
        <taxon>Pseudomonadati</taxon>
        <taxon>Campylobacterota</taxon>
        <taxon>Epsilonproteobacteria</taxon>
        <taxon>Campylobacterales</taxon>
        <taxon>Sulfurovaceae</taxon>
        <taxon>Sulfurovum</taxon>
    </lineage>
</organism>
<dbReference type="EC" id="2.7.7.65" evidence="1"/>
<dbReference type="PROSITE" id="PS50887">
    <property type="entry name" value="GGDEF"/>
    <property type="match status" value="1"/>
</dbReference>
<dbReference type="InterPro" id="IPR050469">
    <property type="entry name" value="Diguanylate_Cyclase"/>
</dbReference>
<protein>
    <recommendedName>
        <fullName evidence="1">diguanylate cyclase</fullName>
        <ecNumber evidence="1">2.7.7.65</ecNumber>
    </recommendedName>
</protein>
<evidence type="ECO:0000313" key="4">
    <source>
        <dbReference type="EMBL" id="MDM5270632.1"/>
    </source>
</evidence>
<comment type="catalytic activity">
    <reaction evidence="2">
        <text>2 GTP = 3',3'-c-di-GMP + 2 diphosphate</text>
        <dbReference type="Rhea" id="RHEA:24898"/>
        <dbReference type="ChEBI" id="CHEBI:33019"/>
        <dbReference type="ChEBI" id="CHEBI:37565"/>
        <dbReference type="ChEBI" id="CHEBI:58805"/>
        <dbReference type="EC" id="2.7.7.65"/>
    </reaction>
</comment>
<sequence length="305" mass="35616">MEEELALCYQILDASDEQIAVIDTKYHYIFANEAYLSAHQKHREEIKNTHLQDTIGADTFNNKLKQQLNDCYIGKEVSYEGWIKFQEKGFKFMRVRYTALRNTQNQVKAISISYRDLTEQKQCEVSLSESKQIIEQISITDWVTELHSKIYFDEVFPKVINISKRNDQILSFGLINIDNFKEYNETHGGNAGDEALKKIAKSLKNSFKRPNDYTFRLDKDTFAMLFNVTKYKDVEYLCEKIRQCIESLRIEHSNSSEMLGLTVSMGVSILKPDQNESADMIYRNTQQLLKHAKKEGKNKIYYSQS</sequence>
<dbReference type="EMBL" id="JAQIBD010000001">
    <property type="protein sequence ID" value="MDM5270632.1"/>
    <property type="molecule type" value="Genomic_DNA"/>
</dbReference>
<dbReference type="PANTHER" id="PTHR45138:SF9">
    <property type="entry name" value="DIGUANYLATE CYCLASE DGCM-RELATED"/>
    <property type="match status" value="1"/>
</dbReference>
<keyword evidence="5" id="KW-1185">Reference proteome</keyword>
<dbReference type="RefSeq" id="WP_289411910.1">
    <property type="nucleotide sequence ID" value="NZ_JAQIBD010000001.1"/>
</dbReference>
<evidence type="ECO:0000259" key="3">
    <source>
        <dbReference type="PROSITE" id="PS50887"/>
    </source>
</evidence>
<dbReference type="SUPFAM" id="SSF55073">
    <property type="entry name" value="Nucleotide cyclase"/>
    <property type="match status" value="1"/>
</dbReference>
<gene>
    <name evidence="4" type="ORF">PGH07_00400</name>
</gene>
<dbReference type="Gene3D" id="3.30.450.20">
    <property type="entry name" value="PAS domain"/>
    <property type="match status" value="1"/>
</dbReference>
<dbReference type="InterPro" id="IPR000160">
    <property type="entry name" value="GGDEF_dom"/>
</dbReference>
<dbReference type="Pfam" id="PF08448">
    <property type="entry name" value="PAS_4"/>
    <property type="match status" value="1"/>
</dbReference>
<dbReference type="PANTHER" id="PTHR45138">
    <property type="entry name" value="REGULATORY COMPONENTS OF SENSORY TRANSDUCTION SYSTEM"/>
    <property type="match status" value="1"/>
</dbReference>
<name>A0ABT7QUV7_9BACT</name>
<proteinExistence type="predicted"/>
<accession>A0ABT7QUV7</accession>
<dbReference type="Gene3D" id="3.30.70.270">
    <property type="match status" value="1"/>
</dbReference>
<feature type="domain" description="GGDEF" evidence="3">
    <location>
        <begin position="168"/>
        <end position="305"/>
    </location>
</feature>
<dbReference type="InterPro" id="IPR000014">
    <property type="entry name" value="PAS"/>
</dbReference>
<dbReference type="Pfam" id="PF00990">
    <property type="entry name" value="GGDEF"/>
    <property type="match status" value="1"/>
</dbReference>
<dbReference type="NCBIfam" id="TIGR00229">
    <property type="entry name" value="sensory_box"/>
    <property type="match status" value="1"/>
</dbReference>
<dbReference type="SUPFAM" id="SSF55785">
    <property type="entry name" value="PYP-like sensor domain (PAS domain)"/>
    <property type="match status" value="1"/>
</dbReference>
<dbReference type="InterPro" id="IPR029787">
    <property type="entry name" value="Nucleotide_cyclase"/>
</dbReference>
<dbReference type="InterPro" id="IPR035965">
    <property type="entry name" value="PAS-like_dom_sf"/>
</dbReference>